<dbReference type="PROSITE" id="PS50835">
    <property type="entry name" value="IG_LIKE"/>
    <property type="match status" value="1"/>
</dbReference>
<keyword evidence="4" id="KW-0391">Immunity</keyword>
<evidence type="ECO:0000313" key="14">
    <source>
        <dbReference type="Ensembl" id="ENSUAMP00000006110.1"/>
    </source>
</evidence>
<evidence type="ECO:0000256" key="4">
    <source>
        <dbReference type="ARBA" id="ARBA00022859"/>
    </source>
</evidence>
<keyword evidence="15" id="KW-1185">Reference proteome</keyword>
<evidence type="ECO:0000256" key="7">
    <source>
        <dbReference type="ARBA" id="ARBA00023157"/>
    </source>
</evidence>
<dbReference type="InterPro" id="IPR051287">
    <property type="entry name" value="TCR_variable_region"/>
</dbReference>
<keyword evidence="3 12" id="KW-0732">Signal</keyword>
<evidence type="ECO:0000256" key="1">
    <source>
        <dbReference type="ARBA" id="ARBA00004236"/>
    </source>
</evidence>
<keyword evidence="5" id="KW-1064">Adaptive immunity</keyword>
<dbReference type="InterPro" id="IPR003599">
    <property type="entry name" value="Ig_sub"/>
</dbReference>
<dbReference type="GeneTree" id="ENSGT00940000163052"/>
<evidence type="ECO:0000256" key="5">
    <source>
        <dbReference type="ARBA" id="ARBA00023130"/>
    </source>
</evidence>
<comment type="subcellular location">
    <subcellularLocation>
        <location evidence="1">Cell membrane</location>
    </subcellularLocation>
</comment>
<dbReference type="InterPro" id="IPR013106">
    <property type="entry name" value="Ig_V-set"/>
</dbReference>
<dbReference type="InterPro" id="IPR007110">
    <property type="entry name" value="Ig-like_dom"/>
</dbReference>
<dbReference type="AlphaFoldDB" id="A0A452QLF0"/>
<evidence type="ECO:0000256" key="3">
    <source>
        <dbReference type="ARBA" id="ARBA00022729"/>
    </source>
</evidence>
<dbReference type="SMART" id="SM00406">
    <property type="entry name" value="IGv"/>
    <property type="match status" value="1"/>
</dbReference>
<feature type="chain" id="PRO_5019417226" description="Ig-like domain-containing protein" evidence="12">
    <location>
        <begin position="28"/>
        <end position="196"/>
    </location>
</feature>
<evidence type="ECO:0000256" key="11">
    <source>
        <dbReference type="SAM" id="MobiDB-lite"/>
    </source>
</evidence>
<protein>
    <recommendedName>
        <fullName evidence="13">Ig-like domain-containing protein</fullName>
    </recommendedName>
</protein>
<dbReference type="GO" id="GO:0002250">
    <property type="term" value="P:adaptive immune response"/>
    <property type="evidence" value="ECO:0007669"/>
    <property type="project" value="UniProtKB-KW"/>
</dbReference>
<dbReference type="InterPro" id="IPR013783">
    <property type="entry name" value="Ig-like_fold"/>
</dbReference>
<dbReference type="Gene3D" id="2.60.40.10">
    <property type="entry name" value="Immunoglobulins"/>
    <property type="match status" value="1"/>
</dbReference>
<name>A0A452QLF0_URSAM</name>
<keyword evidence="9" id="KW-0393">Immunoglobulin domain</keyword>
<sequence length="196" mass="21763">MLLPSLLSTVIASICLGSGMTQKVTQAQPAISMLENEAVTLDCVYEASGSSYYLFWYKQPPSGEMIFLIRQDSYSEQNATEGRSSLNFQKSDRSISLTITALQPAHSAVYFCALRDTTVMRHLWEPHENLRSLQEAPPALNTWEGGREEGRSRAAPGGGSKVDASLEGKCDFSGSENISNPVIQQKHFYLRFFTLR</sequence>
<dbReference type="Ensembl" id="ENSUAMT00000006914.1">
    <property type="protein sequence ID" value="ENSUAMP00000006110.1"/>
    <property type="gene ID" value="ENSUAMG00000005386.1"/>
</dbReference>
<dbReference type="PANTHER" id="PTHR19367:SF45">
    <property type="entry name" value="IG-LIKE DOMAIN-CONTAINING PROTEIN"/>
    <property type="match status" value="1"/>
</dbReference>
<dbReference type="SMART" id="SM00409">
    <property type="entry name" value="IG"/>
    <property type="match status" value="1"/>
</dbReference>
<evidence type="ECO:0000256" key="8">
    <source>
        <dbReference type="ARBA" id="ARBA00023170"/>
    </source>
</evidence>
<reference evidence="15" key="1">
    <citation type="submission" date="2016-06" db="EMBL/GenBank/DDBJ databases">
        <title>De novo assembly and RNA-Seq shows season-dependent expression and editing in black bear kidneys.</title>
        <authorList>
            <person name="Korstanje R."/>
            <person name="Srivastava A."/>
            <person name="Sarsani V.K."/>
            <person name="Sheehan S.M."/>
            <person name="Seger R.L."/>
            <person name="Barter M.E."/>
            <person name="Lindqvist C."/>
            <person name="Brody L.C."/>
            <person name="Mullikin J.C."/>
        </authorList>
    </citation>
    <scope>NUCLEOTIDE SEQUENCE [LARGE SCALE GENOMIC DNA]</scope>
</reference>
<dbReference type="PANTHER" id="PTHR19367">
    <property type="entry name" value="T-CELL RECEPTOR ALPHA CHAIN V REGION"/>
    <property type="match status" value="1"/>
</dbReference>
<reference evidence="14" key="3">
    <citation type="submission" date="2025-09" db="UniProtKB">
        <authorList>
            <consortium name="Ensembl"/>
        </authorList>
    </citation>
    <scope>IDENTIFICATION</scope>
</reference>
<evidence type="ECO:0000256" key="10">
    <source>
        <dbReference type="ARBA" id="ARBA00043266"/>
    </source>
</evidence>
<evidence type="ECO:0000256" key="6">
    <source>
        <dbReference type="ARBA" id="ARBA00023136"/>
    </source>
</evidence>
<reference evidence="14" key="2">
    <citation type="submission" date="2025-08" db="UniProtKB">
        <authorList>
            <consortium name="Ensembl"/>
        </authorList>
    </citation>
    <scope>IDENTIFICATION</scope>
</reference>
<dbReference type="Pfam" id="PF07686">
    <property type="entry name" value="V-set"/>
    <property type="match status" value="1"/>
</dbReference>
<evidence type="ECO:0000256" key="2">
    <source>
        <dbReference type="ARBA" id="ARBA00022475"/>
    </source>
</evidence>
<keyword evidence="10" id="KW-1279">T cell receptor</keyword>
<dbReference type="SUPFAM" id="SSF48726">
    <property type="entry name" value="Immunoglobulin"/>
    <property type="match status" value="1"/>
</dbReference>
<dbReference type="InterPro" id="IPR036179">
    <property type="entry name" value="Ig-like_dom_sf"/>
</dbReference>
<proteinExistence type="predicted"/>
<dbReference type="GO" id="GO:0042101">
    <property type="term" value="C:T cell receptor complex"/>
    <property type="evidence" value="ECO:0007669"/>
    <property type="project" value="UniProtKB-KW"/>
</dbReference>
<organism evidence="14 15">
    <name type="scientific">Ursus americanus</name>
    <name type="common">American black bear</name>
    <name type="synonym">Euarctos americanus</name>
    <dbReference type="NCBI Taxonomy" id="9643"/>
    <lineage>
        <taxon>Eukaryota</taxon>
        <taxon>Metazoa</taxon>
        <taxon>Chordata</taxon>
        <taxon>Craniata</taxon>
        <taxon>Vertebrata</taxon>
        <taxon>Euteleostomi</taxon>
        <taxon>Mammalia</taxon>
        <taxon>Eutheria</taxon>
        <taxon>Laurasiatheria</taxon>
        <taxon>Carnivora</taxon>
        <taxon>Caniformia</taxon>
        <taxon>Ursidae</taxon>
        <taxon>Ursus</taxon>
    </lineage>
</organism>
<dbReference type="FunFam" id="2.60.40.10:FF:000878">
    <property type="entry name" value="T cell receptor alpha variable 38-1"/>
    <property type="match status" value="1"/>
</dbReference>
<evidence type="ECO:0000313" key="15">
    <source>
        <dbReference type="Proteomes" id="UP000291022"/>
    </source>
</evidence>
<accession>A0A452QLF0</accession>
<feature type="signal peptide" evidence="12">
    <location>
        <begin position="1"/>
        <end position="27"/>
    </location>
</feature>
<feature type="domain" description="Ig-like" evidence="13">
    <location>
        <begin position="4"/>
        <end position="116"/>
    </location>
</feature>
<evidence type="ECO:0000256" key="12">
    <source>
        <dbReference type="SAM" id="SignalP"/>
    </source>
</evidence>
<evidence type="ECO:0000256" key="9">
    <source>
        <dbReference type="ARBA" id="ARBA00023319"/>
    </source>
</evidence>
<dbReference type="Proteomes" id="UP000291022">
    <property type="component" value="Unassembled WGS sequence"/>
</dbReference>
<keyword evidence="8" id="KW-0675">Receptor</keyword>
<keyword evidence="6" id="KW-0472">Membrane</keyword>
<keyword evidence="7" id="KW-1015">Disulfide bond</keyword>
<feature type="region of interest" description="Disordered" evidence="11">
    <location>
        <begin position="140"/>
        <end position="162"/>
    </location>
</feature>
<keyword evidence="2" id="KW-1003">Cell membrane</keyword>
<dbReference type="STRING" id="9643.ENSUAMP00000006110"/>
<evidence type="ECO:0000259" key="13">
    <source>
        <dbReference type="PROSITE" id="PS50835"/>
    </source>
</evidence>